<gene>
    <name evidence="6" type="ORF">QBE51_07220</name>
</gene>
<organism evidence="6 7">
    <name type="scientific">Defluviitalea saccharophila</name>
    <dbReference type="NCBI Taxonomy" id="879970"/>
    <lineage>
        <taxon>Bacteria</taxon>
        <taxon>Bacillati</taxon>
        <taxon>Bacillota</taxon>
        <taxon>Clostridia</taxon>
        <taxon>Lachnospirales</taxon>
        <taxon>Defluviitaleaceae</taxon>
        <taxon>Defluviitalea</taxon>
    </lineage>
</organism>
<evidence type="ECO:0000256" key="2">
    <source>
        <dbReference type="ARBA" id="ARBA00007639"/>
    </source>
</evidence>
<dbReference type="CDD" id="cd19971">
    <property type="entry name" value="PBP1_ABC_sugar_binding-like"/>
    <property type="match status" value="1"/>
</dbReference>
<dbReference type="InterPro" id="IPR028082">
    <property type="entry name" value="Peripla_BP_I"/>
</dbReference>
<dbReference type="PROSITE" id="PS51257">
    <property type="entry name" value="PROKAR_LIPOPROTEIN"/>
    <property type="match status" value="1"/>
</dbReference>
<name>A0ABZ2Y7F7_9FIRM</name>
<accession>A0ABZ2Y7F7</accession>
<comment type="subcellular location">
    <subcellularLocation>
        <location evidence="1">Cell envelope</location>
    </subcellularLocation>
</comment>
<keyword evidence="3 4" id="KW-0732">Signal</keyword>
<evidence type="ECO:0000256" key="3">
    <source>
        <dbReference type="ARBA" id="ARBA00022729"/>
    </source>
</evidence>
<evidence type="ECO:0000256" key="4">
    <source>
        <dbReference type="SAM" id="SignalP"/>
    </source>
</evidence>
<dbReference type="PANTHER" id="PTHR46847">
    <property type="entry name" value="D-ALLOSE-BINDING PERIPLASMIC PROTEIN-RELATED"/>
    <property type="match status" value="1"/>
</dbReference>
<comment type="similarity">
    <text evidence="2">Belongs to the bacterial solute-binding protein 2 family.</text>
</comment>
<protein>
    <submittedName>
        <fullName evidence="6">Sugar ABC transporter substrate-binding protein</fullName>
    </submittedName>
</protein>
<dbReference type="Proteomes" id="UP001486565">
    <property type="component" value="Chromosome"/>
</dbReference>
<dbReference type="Gene3D" id="3.40.50.2300">
    <property type="match status" value="2"/>
</dbReference>
<evidence type="ECO:0000313" key="7">
    <source>
        <dbReference type="Proteomes" id="UP001486565"/>
    </source>
</evidence>
<reference evidence="6 7" key="1">
    <citation type="submission" date="2023-03" db="EMBL/GenBank/DDBJ databases">
        <title>Novel Species.</title>
        <authorList>
            <person name="Ma S."/>
        </authorList>
    </citation>
    <scope>NUCLEOTIDE SEQUENCE [LARGE SCALE GENOMIC DNA]</scope>
    <source>
        <strain evidence="6 7">LIND6LT2</strain>
    </source>
</reference>
<dbReference type="EMBL" id="CP121687">
    <property type="protein sequence ID" value="WZL71292.1"/>
    <property type="molecule type" value="Genomic_DNA"/>
</dbReference>
<keyword evidence="7" id="KW-1185">Reference proteome</keyword>
<feature type="chain" id="PRO_5047078781" evidence="4">
    <location>
        <begin position="21"/>
        <end position="333"/>
    </location>
</feature>
<dbReference type="PANTHER" id="PTHR46847:SF1">
    <property type="entry name" value="D-ALLOSE-BINDING PERIPLASMIC PROTEIN-RELATED"/>
    <property type="match status" value="1"/>
</dbReference>
<dbReference type="InterPro" id="IPR025997">
    <property type="entry name" value="SBP_2_dom"/>
</dbReference>
<evidence type="ECO:0000256" key="1">
    <source>
        <dbReference type="ARBA" id="ARBA00004196"/>
    </source>
</evidence>
<dbReference type="SUPFAM" id="SSF53822">
    <property type="entry name" value="Periplasmic binding protein-like I"/>
    <property type="match status" value="1"/>
</dbReference>
<dbReference type="RefSeq" id="WP_341878255.1">
    <property type="nucleotide sequence ID" value="NZ_CP121687.1"/>
</dbReference>
<feature type="signal peptide" evidence="4">
    <location>
        <begin position="1"/>
        <end position="20"/>
    </location>
</feature>
<proteinExistence type="inferred from homology"/>
<sequence>MKKRILAFLVTLTMAISLFAGCGANKQEPAESDSGSEVKNEETQIETEQRRFGATFMTLNNPFFVTLNEGLKQAIEANGDKLITLDPQLDLNKQIAGIEDLIAQGVDGIFLNPVDWKGIKPALEAANKAGVPVFVVDAPVFDDDLVVTTVASDNWEAGVLAAKHLTETLGITEGNVVILEHPTAKSAIERTDSFIETIKNYPGLKIVAQQSSDGQLEQAMPVMENIIQANPEITVVMALNDPTAMGAIAALEAAGKLDDVKAIYGVDGSEDGKKMVREGKMTATSAQYPSEIGKIAVDAAYKYLNGEQVEHEIKVPVKLLTKDNVDIDGNNGF</sequence>
<evidence type="ECO:0000259" key="5">
    <source>
        <dbReference type="Pfam" id="PF13407"/>
    </source>
</evidence>
<dbReference type="Pfam" id="PF13407">
    <property type="entry name" value="Peripla_BP_4"/>
    <property type="match status" value="1"/>
</dbReference>
<evidence type="ECO:0000313" key="6">
    <source>
        <dbReference type="EMBL" id="WZL71292.1"/>
    </source>
</evidence>
<feature type="domain" description="Periplasmic binding protein" evidence="5">
    <location>
        <begin position="56"/>
        <end position="308"/>
    </location>
</feature>